<evidence type="ECO:0000313" key="1">
    <source>
        <dbReference type="EMBL" id="RDI59767.1"/>
    </source>
</evidence>
<protein>
    <submittedName>
        <fullName evidence="1">Uncharacterized protein</fullName>
    </submittedName>
</protein>
<accession>A0A370HMV5</accession>
<evidence type="ECO:0000313" key="2">
    <source>
        <dbReference type="Proteomes" id="UP000254925"/>
    </source>
</evidence>
<comment type="caution">
    <text evidence="1">The sequence shown here is derived from an EMBL/GenBank/DDBJ whole genome shotgun (WGS) entry which is preliminary data.</text>
</comment>
<proteinExistence type="predicted"/>
<sequence length="33" mass="3698">MIIPRGPDIGALGVVIHRQWRRLKSWSAANAEV</sequence>
<gene>
    <name evidence="1" type="ORF">DES45_10318</name>
</gene>
<dbReference type="AlphaFoldDB" id="A0A370HMV5"/>
<dbReference type="EMBL" id="QQBB01000003">
    <property type="protein sequence ID" value="RDI59767.1"/>
    <property type="molecule type" value="Genomic_DNA"/>
</dbReference>
<reference evidence="1 2" key="1">
    <citation type="submission" date="2018-07" db="EMBL/GenBank/DDBJ databases">
        <title>Genomic Encyclopedia of Type Strains, Phase IV (KMG-IV): sequencing the most valuable type-strain genomes for metagenomic binning, comparative biology and taxonomic classification.</title>
        <authorList>
            <person name="Goeker M."/>
        </authorList>
    </citation>
    <scope>NUCLEOTIDE SEQUENCE [LARGE SCALE GENOMIC DNA]</scope>
    <source>
        <strain evidence="1 2">DSM 14364</strain>
    </source>
</reference>
<name>A0A370HMV5_9HYPH</name>
<dbReference type="Proteomes" id="UP000254925">
    <property type="component" value="Unassembled WGS sequence"/>
</dbReference>
<organism evidence="1 2">
    <name type="scientific">Microvirga subterranea</name>
    <dbReference type="NCBI Taxonomy" id="186651"/>
    <lineage>
        <taxon>Bacteria</taxon>
        <taxon>Pseudomonadati</taxon>
        <taxon>Pseudomonadota</taxon>
        <taxon>Alphaproteobacteria</taxon>
        <taxon>Hyphomicrobiales</taxon>
        <taxon>Methylobacteriaceae</taxon>
        <taxon>Microvirga</taxon>
    </lineage>
</organism>
<keyword evidence="2" id="KW-1185">Reference proteome</keyword>